<dbReference type="Proteomes" id="UP000324800">
    <property type="component" value="Unassembled WGS sequence"/>
</dbReference>
<dbReference type="EMBL" id="SNRW01026711">
    <property type="protein sequence ID" value="KAA6360607.1"/>
    <property type="molecule type" value="Genomic_DNA"/>
</dbReference>
<organism evidence="1 2">
    <name type="scientific">Streblomastix strix</name>
    <dbReference type="NCBI Taxonomy" id="222440"/>
    <lineage>
        <taxon>Eukaryota</taxon>
        <taxon>Metamonada</taxon>
        <taxon>Preaxostyla</taxon>
        <taxon>Oxymonadida</taxon>
        <taxon>Streblomastigidae</taxon>
        <taxon>Streblomastix</taxon>
    </lineage>
</organism>
<dbReference type="AlphaFoldDB" id="A0A5J4TQU8"/>
<sequence>QKKVTQYHTKQPRITHNIEYRQATTAEANTNELAKVQSNFAYEPCKYQRQLNDFVIESELVANASVQLRV</sequence>
<accession>A0A5J4TQU8</accession>
<feature type="non-terminal residue" evidence="1">
    <location>
        <position position="1"/>
    </location>
</feature>
<gene>
    <name evidence="1" type="ORF">EZS28_043866</name>
</gene>
<comment type="caution">
    <text evidence="1">The sequence shown here is derived from an EMBL/GenBank/DDBJ whole genome shotgun (WGS) entry which is preliminary data.</text>
</comment>
<evidence type="ECO:0000313" key="1">
    <source>
        <dbReference type="EMBL" id="KAA6360607.1"/>
    </source>
</evidence>
<reference evidence="1 2" key="1">
    <citation type="submission" date="2019-03" db="EMBL/GenBank/DDBJ databases">
        <title>Single cell metagenomics reveals metabolic interactions within the superorganism composed of flagellate Streblomastix strix and complex community of Bacteroidetes bacteria on its surface.</title>
        <authorList>
            <person name="Treitli S.C."/>
            <person name="Kolisko M."/>
            <person name="Husnik F."/>
            <person name="Keeling P."/>
            <person name="Hampl V."/>
        </authorList>
    </citation>
    <scope>NUCLEOTIDE SEQUENCE [LARGE SCALE GENOMIC DNA]</scope>
    <source>
        <strain evidence="1">ST1C</strain>
    </source>
</reference>
<proteinExistence type="predicted"/>
<protein>
    <submittedName>
        <fullName evidence="1">Uncharacterized protein</fullName>
    </submittedName>
</protein>
<evidence type="ECO:0000313" key="2">
    <source>
        <dbReference type="Proteomes" id="UP000324800"/>
    </source>
</evidence>
<name>A0A5J4TQU8_9EUKA</name>